<dbReference type="EC" id="2.7.13.3" evidence="2"/>
<dbReference type="PROSITE" id="PS50112">
    <property type="entry name" value="PAS"/>
    <property type="match status" value="1"/>
</dbReference>
<feature type="domain" description="PAS" evidence="7">
    <location>
        <begin position="200"/>
        <end position="242"/>
    </location>
</feature>
<dbReference type="CDD" id="cd00156">
    <property type="entry name" value="REC"/>
    <property type="match status" value="1"/>
</dbReference>
<reference evidence="8 9" key="1">
    <citation type="submission" date="2021-06" db="EMBL/GenBank/DDBJ databases">
        <title>Gemonas diversity in paddy soil.</title>
        <authorList>
            <person name="Liu G."/>
        </authorList>
    </citation>
    <scope>NUCLEOTIDE SEQUENCE [LARGE SCALE GENOMIC DNA]</scope>
    <source>
        <strain evidence="8 9">RG10</strain>
    </source>
</reference>
<feature type="domain" description="Response regulatory" evidence="6">
    <location>
        <begin position="576"/>
        <end position="696"/>
    </location>
</feature>
<keyword evidence="4" id="KW-1133">Transmembrane helix</keyword>
<protein>
    <recommendedName>
        <fullName evidence="2">histidine kinase</fullName>
        <ecNumber evidence="2">2.7.13.3</ecNumber>
    </recommendedName>
</protein>
<feature type="transmembrane region" description="Helical" evidence="4">
    <location>
        <begin position="24"/>
        <end position="46"/>
    </location>
</feature>
<feature type="domain" description="Histidine kinase" evidence="5">
    <location>
        <begin position="340"/>
        <end position="556"/>
    </location>
</feature>
<feature type="transmembrane region" description="Helical" evidence="4">
    <location>
        <begin position="125"/>
        <end position="144"/>
    </location>
</feature>
<dbReference type="PROSITE" id="PS50110">
    <property type="entry name" value="RESPONSE_REGULATORY"/>
    <property type="match status" value="1"/>
</dbReference>
<evidence type="ECO:0000256" key="3">
    <source>
        <dbReference type="PROSITE-ProRule" id="PRU00169"/>
    </source>
</evidence>
<name>A0ABX8J3N8_9BACT</name>
<dbReference type="InterPro" id="IPR005467">
    <property type="entry name" value="His_kinase_dom"/>
</dbReference>
<gene>
    <name evidence="8" type="ORF">KP004_18005</name>
</gene>
<evidence type="ECO:0000259" key="7">
    <source>
        <dbReference type="PROSITE" id="PS50112"/>
    </source>
</evidence>
<dbReference type="InterPro" id="IPR003594">
    <property type="entry name" value="HATPase_dom"/>
</dbReference>
<keyword evidence="4" id="KW-0472">Membrane</keyword>
<keyword evidence="4" id="KW-0812">Transmembrane</keyword>
<accession>A0ABX8J3N8</accession>
<evidence type="ECO:0000256" key="2">
    <source>
        <dbReference type="ARBA" id="ARBA00012438"/>
    </source>
</evidence>
<dbReference type="NCBIfam" id="TIGR00229">
    <property type="entry name" value="sensory_box"/>
    <property type="match status" value="1"/>
</dbReference>
<keyword evidence="3" id="KW-0597">Phosphoprotein</keyword>
<dbReference type="InterPro" id="IPR000014">
    <property type="entry name" value="PAS"/>
</dbReference>
<feature type="modified residue" description="4-aspartylphosphate" evidence="3">
    <location>
        <position position="630"/>
    </location>
</feature>
<dbReference type="InterPro" id="IPR003661">
    <property type="entry name" value="HisK_dim/P_dom"/>
</dbReference>
<evidence type="ECO:0000256" key="4">
    <source>
        <dbReference type="SAM" id="Phobius"/>
    </source>
</evidence>
<dbReference type="RefSeq" id="WP_216799790.1">
    <property type="nucleotide sequence ID" value="NZ_CP076723.1"/>
</dbReference>
<dbReference type="SMART" id="SM00387">
    <property type="entry name" value="HATPase_c"/>
    <property type="match status" value="1"/>
</dbReference>
<feature type="transmembrane region" description="Helical" evidence="4">
    <location>
        <begin position="164"/>
        <end position="183"/>
    </location>
</feature>
<sequence>MDAYLEKIWVYVTRGQDVSVEVRLFRLITLTMALLCIFIVFPTNIIQDLSPYLNATIFAYGLLSAFFFVHSCRGTHCVTAFYLVTLVVLNIAWFMNAGSQGSIAYYFLAAVLYPLIFFRGAKWSLLFFLLLADNCILLLVEHFVPRLITPFHTVNDRLIDLSSGFVISAITCALVFWMVMTTLERELEERRRAEASLVEGERTLRTLMDTMPAAVWWFTPDGRVQYLNNCFRETFGYEMGDIPTLQQWFERAYPDTEYRRTYTRGRSEALAEAQERGTPVPLREAKITCKDGRLRHVIIKTQLVLGRTVEIMTDITEREQIHDQMLKIQKLESLGVLAGGIAHDFNNILTSIVGNITIAELLVDPEQKAFVCLNQAEKACRRAAELSKQLLTFAKKGDPVKSPVQVAHLLEESLSLSLRGSQVTAQLEIAPDLQLTEADEGQLSQVFNNIIINAAQAMPDGGSLTVAAENVILATGNDCSLPAGEYLRISFTDEGTGIDENAMKYIFDPYFTTKVGGTGLGLASSHSIITRHGGSISVASPPGAGATFTIHLQACSGTVVQPPVAEEVPLHHPGASILVMDDEEMILEYIGNVLREYGYAVDTCSNGEEAVQRYRGAVVQGAPYAAVILDLTIRGGIGGKVAAEQLLAIDKQARLVVSSGYSNDLTMAEWQQHGFCAYLSKPYVAADLLKVVGRVVSTPPSTESR</sequence>
<dbReference type="EMBL" id="CP076723">
    <property type="protein sequence ID" value="QWV93038.1"/>
    <property type="molecule type" value="Genomic_DNA"/>
</dbReference>
<dbReference type="InterPro" id="IPR001789">
    <property type="entry name" value="Sig_transdc_resp-reg_receiver"/>
</dbReference>
<comment type="catalytic activity">
    <reaction evidence="1">
        <text>ATP + protein L-histidine = ADP + protein N-phospho-L-histidine.</text>
        <dbReference type="EC" id="2.7.13.3"/>
    </reaction>
</comment>
<dbReference type="Pfam" id="PF00072">
    <property type="entry name" value="Response_reg"/>
    <property type="match status" value="1"/>
</dbReference>
<evidence type="ECO:0000259" key="5">
    <source>
        <dbReference type="PROSITE" id="PS50109"/>
    </source>
</evidence>
<dbReference type="Pfam" id="PF13188">
    <property type="entry name" value="PAS_8"/>
    <property type="match status" value="1"/>
</dbReference>
<dbReference type="SMART" id="SM00448">
    <property type="entry name" value="REC"/>
    <property type="match status" value="1"/>
</dbReference>
<dbReference type="SMART" id="SM00388">
    <property type="entry name" value="HisKA"/>
    <property type="match status" value="1"/>
</dbReference>
<feature type="transmembrane region" description="Helical" evidence="4">
    <location>
        <begin position="77"/>
        <end position="95"/>
    </location>
</feature>
<keyword evidence="9" id="KW-1185">Reference proteome</keyword>
<dbReference type="PANTHER" id="PTHR43065:SF42">
    <property type="entry name" value="TWO-COMPONENT SENSOR PPRA"/>
    <property type="match status" value="1"/>
</dbReference>
<organism evidence="8 9">
    <name type="scientific">Geomonas oryzisoli</name>
    <dbReference type="NCBI Taxonomy" id="2847992"/>
    <lineage>
        <taxon>Bacteria</taxon>
        <taxon>Pseudomonadati</taxon>
        <taxon>Thermodesulfobacteriota</taxon>
        <taxon>Desulfuromonadia</taxon>
        <taxon>Geobacterales</taxon>
        <taxon>Geobacteraceae</taxon>
        <taxon>Geomonas</taxon>
    </lineage>
</organism>
<dbReference type="PROSITE" id="PS50109">
    <property type="entry name" value="HIS_KIN"/>
    <property type="match status" value="1"/>
</dbReference>
<evidence type="ECO:0000259" key="6">
    <source>
        <dbReference type="PROSITE" id="PS50110"/>
    </source>
</evidence>
<evidence type="ECO:0000313" key="8">
    <source>
        <dbReference type="EMBL" id="QWV93038.1"/>
    </source>
</evidence>
<evidence type="ECO:0000256" key="1">
    <source>
        <dbReference type="ARBA" id="ARBA00000085"/>
    </source>
</evidence>
<dbReference type="Pfam" id="PF02518">
    <property type="entry name" value="HATPase_c"/>
    <property type="match status" value="1"/>
</dbReference>
<dbReference type="Proteomes" id="UP000683557">
    <property type="component" value="Chromosome"/>
</dbReference>
<feature type="transmembrane region" description="Helical" evidence="4">
    <location>
        <begin position="101"/>
        <end position="118"/>
    </location>
</feature>
<proteinExistence type="predicted"/>
<evidence type="ECO:0000313" key="9">
    <source>
        <dbReference type="Proteomes" id="UP000683557"/>
    </source>
</evidence>
<dbReference type="PANTHER" id="PTHR43065">
    <property type="entry name" value="SENSOR HISTIDINE KINASE"/>
    <property type="match status" value="1"/>
</dbReference>
<dbReference type="CDD" id="cd00082">
    <property type="entry name" value="HisKA"/>
    <property type="match status" value="1"/>
</dbReference>